<dbReference type="RefSeq" id="WP_070372727.1">
    <property type="nucleotide sequence ID" value="NZ_LKEU01000050.1"/>
</dbReference>
<dbReference type="STRING" id="52694.ACWI_34920"/>
<feature type="domain" description="Major facilitator superfamily (MFS) profile" evidence="8">
    <location>
        <begin position="12"/>
        <end position="387"/>
    </location>
</feature>
<keyword evidence="5 7" id="KW-1133">Transmembrane helix</keyword>
<sequence length="398" mass="43722">MSIEMSKIKKILFLITIMLSSVIIMGELVVVPIIFNLYDSFPENIGAVNTLISIPMMAMIFASLFASVLLRKMSKKRLLIVGGSIFALCSLFGAAVDNVWYMLLLRIPYGVGIAFVNVAAVALIAEVYTDEKKRATIMGFYYAFISVAGIIITIVSGSLAVGFWKNAYFTYWSAIPVVIMFVLFLPNTKTLEPEVRCDQEKKLDPMGSKFWIMIGNFILYNIVYGFVLYFISSYSIENNLGNAAFVGVLSALTTLGSFFLCATFGVIYKKMTKWAILPSYAFSIVSMLILYFFPSTVGVIAACLILGATYGLAISFSYAHLPLMVPQQRVDDAIGIVTAAYSLGNFATSYCVTGIMMFMGSANVTIVCIVFAIIAVFYTTIQLLVSRGEVNVVIGEEI</sequence>
<keyword evidence="3" id="KW-1003">Cell membrane</keyword>
<dbReference type="Gene3D" id="1.20.1250.20">
    <property type="entry name" value="MFS general substrate transporter like domains"/>
    <property type="match status" value="1"/>
</dbReference>
<accession>A0A1F2PE81</accession>
<feature type="transmembrane region" description="Helical" evidence="7">
    <location>
        <begin position="78"/>
        <end position="101"/>
    </location>
</feature>
<feature type="transmembrane region" description="Helical" evidence="7">
    <location>
        <begin position="107"/>
        <end position="128"/>
    </location>
</feature>
<feature type="transmembrane region" description="Helical" evidence="7">
    <location>
        <begin position="140"/>
        <end position="163"/>
    </location>
</feature>
<reference evidence="9 10" key="1">
    <citation type="submission" date="2015-09" db="EMBL/GenBank/DDBJ databases">
        <title>Genome sequence of Acetobacterium wieringae DSM 1911.</title>
        <authorList>
            <person name="Poehlein A."/>
            <person name="Bengelsdorf F.R."/>
            <person name="Schiel-Bengelsdorf B."/>
            <person name="Duerre P."/>
            <person name="Daniel R."/>
        </authorList>
    </citation>
    <scope>NUCLEOTIDE SEQUENCE [LARGE SCALE GENOMIC DNA]</scope>
    <source>
        <strain evidence="9 10">DSM 1911</strain>
    </source>
</reference>
<evidence type="ECO:0000256" key="1">
    <source>
        <dbReference type="ARBA" id="ARBA00004651"/>
    </source>
</evidence>
<feature type="transmembrane region" description="Helical" evidence="7">
    <location>
        <begin position="364"/>
        <end position="385"/>
    </location>
</feature>
<dbReference type="InterPro" id="IPR011701">
    <property type="entry name" value="MFS"/>
</dbReference>
<feature type="transmembrane region" description="Helical" evidence="7">
    <location>
        <begin position="299"/>
        <end position="321"/>
    </location>
</feature>
<dbReference type="EMBL" id="LKEU01000050">
    <property type="protein sequence ID" value="OFV68956.1"/>
    <property type="molecule type" value="Genomic_DNA"/>
</dbReference>
<dbReference type="InterPro" id="IPR050171">
    <property type="entry name" value="MFS_Transporters"/>
</dbReference>
<feature type="transmembrane region" description="Helical" evidence="7">
    <location>
        <begin position="243"/>
        <end position="267"/>
    </location>
</feature>
<dbReference type="Proteomes" id="UP000176244">
    <property type="component" value="Unassembled WGS sequence"/>
</dbReference>
<feature type="transmembrane region" description="Helical" evidence="7">
    <location>
        <begin position="12"/>
        <end position="35"/>
    </location>
</feature>
<dbReference type="GO" id="GO:0022857">
    <property type="term" value="F:transmembrane transporter activity"/>
    <property type="evidence" value="ECO:0007669"/>
    <property type="project" value="InterPro"/>
</dbReference>
<dbReference type="InterPro" id="IPR020846">
    <property type="entry name" value="MFS_dom"/>
</dbReference>
<proteinExistence type="predicted"/>
<organism evidence="9 10">
    <name type="scientific">Acetobacterium wieringae</name>
    <dbReference type="NCBI Taxonomy" id="52694"/>
    <lineage>
        <taxon>Bacteria</taxon>
        <taxon>Bacillati</taxon>
        <taxon>Bacillota</taxon>
        <taxon>Clostridia</taxon>
        <taxon>Eubacteriales</taxon>
        <taxon>Eubacteriaceae</taxon>
        <taxon>Acetobacterium</taxon>
    </lineage>
</organism>
<evidence type="ECO:0000256" key="7">
    <source>
        <dbReference type="SAM" id="Phobius"/>
    </source>
</evidence>
<dbReference type="PANTHER" id="PTHR23517">
    <property type="entry name" value="RESISTANCE PROTEIN MDTM, PUTATIVE-RELATED-RELATED"/>
    <property type="match status" value="1"/>
</dbReference>
<keyword evidence="4 7" id="KW-0812">Transmembrane</keyword>
<dbReference type="Pfam" id="PF07690">
    <property type="entry name" value="MFS_1"/>
    <property type="match status" value="1"/>
</dbReference>
<evidence type="ECO:0000256" key="5">
    <source>
        <dbReference type="ARBA" id="ARBA00022989"/>
    </source>
</evidence>
<feature type="transmembrane region" description="Helical" evidence="7">
    <location>
        <begin position="47"/>
        <end position="66"/>
    </location>
</feature>
<dbReference type="SUPFAM" id="SSF103473">
    <property type="entry name" value="MFS general substrate transporter"/>
    <property type="match status" value="1"/>
</dbReference>
<evidence type="ECO:0000256" key="6">
    <source>
        <dbReference type="ARBA" id="ARBA00023136"/>
    </source>
</evidence>
<feature type="transmembrane region" description="Helical" evidence="7">
    <location>
        <begin position="333"/>
        <end position="358"/>
    </location>
</feature>
<gene>
    <name evidence="9" type="ORF">ACWI_34920</name>
</gene>
<comment type="subcellular location">
    <subcellularLocation>
        <location evidence="1">Cell membrane</location>
        <topology evidence="1">Multi-pass membrane protein</topology>
    </subcellularLocation>
</comment>
<keyword evidence="2" id="KW-0813">Transport</keyword>
<evidence type="ECO:0000313" key="9">
    <source>
        <dbReference type="EMBL" id="OFV68956.1"/>
    </source>
</evidence>
<dbReference type="GO" id="GO:0005886">
    <property type="term" value="C:plasma membrane"/>
    <property type="evidence" value="ECO:0007669"/>
    <property type="project" value="UniProtKB-SubCell"/>
</dbReference>
<evidence type="ECO:0000259" key="8">
    <source>
        <dbReference type="PROSITE" id="PS50850"/>
    </source>
</evidence>
<feature type="transmembrane region" description="Helical" evidence="7">
    <location>
        <begin position="274"/>
        <end position="293"/>
    </location>
</feature>
<dbReference type="PROSITE" id="PS50850">
    <property type="entry name" value="MFS"/>
    <property type="match status" value="1"/>
</dbReference>
<evidence type="ECO:0000313" key="10">
    <source>
        <dbReference type="Proteomes" id="UP000176244"/>
    </source>
</evidence>
<dbReference type="AlphaFoldDB" id="A0A1F2PE81"/>
<feature type="transmembrane region" description="Helical" evidence="7">
    <location>
        <begin position="169"/>
        <end position="186"/>
    </location>
</feature>
<keyword evidence="6 7" id="KW-0472">Membrane</keyword>
<evidence type="ECO:0000256" key="3">
    <source>
        <dbReference type="ARBA" id="ARBA00022475"/>
    </source>
</evidence>
<evidence type="ECO:0000256" key="2">
    <source>
        <dbReference type="ARBA" id="ARBA00022448"/>
    </source>
</evidence>
<evidence type="ECO:0000256" key="4">
    <source>
        <dbReference type="ARBA" id="ARBA00022692"/>
    </source>
</evidence>
<name>A0A1F2PE81_9FIRM</name>
<dbReference type="InterPro" id="IPR036259">
    <property type="entry name" value="MFS_trans_sf"/>
</dbReference>
<comment type="caution">
    <text evidence="9">The sequence shown here is derived from an EMBL/GenBank/DDBJ whole genome shotgun (WGS) entry which is preliminary data.</text>
</comment>
<feature type="transmembrane region" description="Helical" evidence="7">
    <location>
        <begin position="210"/>
        <end position="231"/>
    </location>
</feature>
<protein>
    <submittedName>
        <fullName evidence="9">Putative 3-hydroxyphenylpropionic transporter MhpT</fullName>
    </submittedName>
</protein>